<reference evidence="1" key="1">
    <citation type="submission" date="2018-02" db="EMBL/GenBank/DDBJ databases">
        <title>Rhizophora mucronata_Transcriptome.</title>
        <authorList>
            <person name="Meera S.P."/>
            <person name="Sreeshan A."/>
            <person name="Augustine A."/>
        </authorList>
    </citation>
    <scope>NUCLEOTIDE SEQUENCE</scope>
    <source>
        <tissue evidence="1">Leaf</tissue>
    </source>
</reference>
<dbReference type="EMBL" id="GGEC01091490">
    <property type="protein sequence ID" value="MBX71974.1"/>
    <property type="molecule type" value="Transcribed_RNA"/>
</dbReference>
<sequence length="42" mass="4756">MSSKQVISIHSIKFTDLLAKTKTKEKTTNDILVSEMSLKCEK</sequence>
<accession>A0A2P2QYM0</accession>
<evidence type="ECO:0000313" key="1">
    <source>
        <dbReference type="EMBL" id="MBX71974.1"/>
    </source>
</evidence>
<organism evidence="1">
    <name type="scientific">Rhizophora mucronata</name>
    <name type="common">Asiatic mangrove</name>
    <dbReference type="NCBI Taxonomy" id="61149"/>
    <lineage>
        <taxon>Eukaryota</taxon>
        <taxon>Viridiplantae</taxon>
        <taxon>Streptophyta</taxon>
        <taxon>Embryophyta</taxon>
        <taxon>Tracheophyta</taxon>
        <taxon>Spermatophyta</taxon>
        <taxon>Magnoliopsida</taxon>
        <taxon>eudicotyledons</taxon>
        <taxon>Gunneridae</taxon>
        <taxon>Pentapetalae</taxon>
        <taxon>rosids</taxon>
        <taxon>fabids</taxon>
        <taxon>Malpighiales</taxon>
        <taxon>Rhizophoraceae</taxon>
        <taxon>Rhizophora</taxon>
    </lineage>
</organism>
<name>A0A2P2QYM0_RHIMU</name>
<protein>
    <submittedName>
        <fullName evidence="1">Uncharacterized protein</fullName>
    </submittedName>
</protein>
<proteinExistence type="predicted"/>
<dbReference type="AlphaFoldDB" id="A0A2P2QYM0"/>